<dbReference type="Gene3D" id="3.50.80.10">
    <property type="entry name" value="D-tyrosyl-tRNA(Tyr) deacylase"/>
    <property type="match status" value="1"/>
</dbReference>
<name>A0ABW5DC27_9BACT</name>
<comment type="catalytic activity">
    <reaction evidence="2">
        <text>glycyl-tRNA(Ala) + H2O = tRNA(Ala) + glycine + H(+)</text>
        <dbReference type="Rhea" id="RHEA:53744"/>
        <dbReference type="Rhea" id="RHEA-COMP:9657"/>
        <dbReference type="Rhea" id="RHEA-COMP:13640"/>
        <dbReference type="ChEBI" id="CHEBI:15377"/>
        <dbReference type="ChEBI" id="CHEBI:15378"/>
        <dbReference type="ChEBI" id="CHEBI:57305"/>
        <dbReference type="ChEBI" id="CHEBI:78442"/>
        <dbReference type="ChEBI" id="CHEBI:78522"/>
    </reaction>
</comment>
<evidence type="ECO:0000256" key="1">
    <source>
        <dbReference type="ARBA" id="ARBA00009673"/>
    </source>
</evidence>
<dbReference type="RefSeq" id="WP_386821440.1">
    <property type="nucleotide sequence ID" value="NZ_JBHUIT010000034.1"/>
</dbReference>
<reference evidence="4" key="1">
    <citation type="journal article" date="2019" name="Int. J. Syst. Evol. Microbiol.">
        <title>The Global Catalogue of Microorganisms (GCM) 10K type strain sequencing project: providing services to taxonomists for standard genome sequencing and annotation.</title>
        <authorList>
            <consortium name="The Broad Institute Genomics Platform"/>
            <consortium name="The Broad Institute Genome Sequencing Center for Infectious Disease"/>
            <person name="Wu L."/>
            <person name="Ma J."/>
        </authorList>
    </citation>
    <scope>NUCLEOTIDE SEQUENCE [LARGE SCALE GENOMIC DNA]</scope>
    <source>
        <strain evidence="4">CGMCC 4.7106</strain>
    </source>
</reference>
<keyword evidence="4" id="KW-1185">Reference proteome</keyword>
<protein>
    <recommendedName>
        <fullName evidence="2">D-aminoacyl-tRNA deacylase</fullName>
        <shortName evidence="2">DTD</shortName>
        <ecNumber evidence="2">3.1.1.96</ecNumber>
    </recommendedName>
    <alternativeName>
        <fullName evidence="2">Gly-tRNA(Ala) deacylase</fullName>
        <ecNumber evidence="2">3.1.1.-</ecNumber>
    </alternativeName>
</protein>
<dbReference type="NCBIfam" id="TIGR00256">
    <property type="entry name" value="D-aminoacyl-tRNA deacylase"/>
    <property type="match status" value="1"/>
</dbReference>
<dbReference type="EMBL" id="JBHUIT010000034">
    <property type="protein sequence ID" value="MFD2258000.1"/>
    <property type="molecule type" value="Genomic_DNA"/>
</dbReference>
<dbReference type="Pfam" id="PF02580">
    <property type="entry name" value="Tyr_Deacylase"/>
    <property type="match status" value="1"/>
</dbReference>
<keyword evidence="2" id="KW-0694">RNA-binding</keyword>
<comment type="caution">
    <text evidence="3">The sequence shown here is derived from an EMBL/GenBank/DDBJ whole genome shotgun (WGS) entry which is preliminary data.</text>
</comment>
<dbReference type="SUPFAM" id="SSF69500">
    <property type="entry name" value="DTD-like"/>
    <property type="match status" value="1"/>
</dbReference>
<evidence type="ECO:0000256" key="2">
    <source>
        <dbReference type="HAMAP-Rule" id="MF_00518"/>
    </source>
</evidence>
<sequence>MRALLQRVSSASVTIDGRTVSEIACGLLVLIGIESGDDCSDIEWLCNKIARMRIFEDEQGKMNASIADVSGEILVVSQFTLHASTRKGNRPSFLKAAPPQISEPLYESFCEKLSAEIGKPVGRGVFGADMKVALINDGPVTIWIDSRNRE</sequence>
<feature type="short sequence motif" description="Gly-cisPro motif, important for rejection of L-amino acids" evidence="2">
    <location>
        <begin position="138"/>
        <end position="139"/>
    </location>
</feature>
<keyword evidence="2 3" id="KW-0378">Hydrolase</keyword>
<comment type="subcellular location">
    <subcellularLocation>
        <location evidence="2">Cytoplasm</location>
    </subcellularLocation>
</comment>
<proteinExistence type="inferred from homology"/>
<comment type="similarity">
    <text evidence="1 2">Belongs to the DTD family.</text>
</comment>
<dbReference type="PANTHER" id="PTHR10472">
    <property type="entry name" value="D-TYROSYL-TRNA TYR DEACYLASE"/>
    <property type="match status" value="1"/>
</dbReference>
<comment type="catalytic activity">
    <reaction evidence="2">
        <text>a D-aminoacyl-tRNA + H2O = a tRNA + a D-alpha-amino acid + H(+)</text>
        <dbReference type="Rhea" id="RHEA:13953"/>
        <dbReference type="Rhea" id="RHEA-COMP:10123"/>
        <dbReference type="Rhea" id="RHEA-COMP:10124"/>
        <dbReference type="ChEBI" id="CHEBI:15377"/>
        <dbReference type="ChEBI" id="CHEBI:15378"/>
        <dbReference type="ChEBI" id="CHEBI:59871"/>
        <dbReference type="ChEBI" id="CHEBI:78442"/>
        <dbReference type="ChEBI" id="CHEBI:79333"/>
        <dbReference type="EC" id="3.1.1.96"/>
    </reaction>
</comment>
<dbReference type="InterPro" id="IPR023509">
    <property type="entry name" value="DTD-like_sf"/>
</dbReference>
<comment type="function">
    <text evidence="2">An aminoacyl-tRNA editing enzyme that deacylates mischarged D-aminoacyl-tRNAs. Also deacylates mischarged glycyl-tRNA(Ala), protecting cells against glycine mischarging by AlaRS. Acts via tRNA-based rather than protein-based catalysis; rejects L-amino acids rather than detecting D-amino acids in the active site. By recycling D-aminoacyl-tRNA to D-amino acids and free tRNA molecules, this enzyme counteracts the toxicity associated with the formation of D-aminoacyl-tRNA entities in vivo and helps enforce protein L-homochirality.</text>
</comment>
<dbReference type="PANTHER" id="PTHR10472:SF5">
    <property type="entry name" value="D-AMINOACYL-TRNA DEACYLASE 1"/>
    <property type="match status" value="1"/>
</dbReference>
<comment type="domain">
    <text evidence="2">A Gly-cisPro motif from one monomer fits into the active site of the other monomer to allow specific chiral rejection of L-amino acids.</text>
</comment>
<dbReference type="Proteomes" id="UP001597375">
    <property type="component" value="Unassembled WGS sequence"/>
</dbReference>
<dbReference type="HAMAP" id="MF_00518">
    <property type="entry name" value="Deacylase_Dtd"/>
    <property type="match status" value="1"/>
</dbReference>
<keyword evidence="2" id="KW-0820">tRNA-binding</keyword>
<dbReference type="CDD" id="cd00563">
    <property type="entry name" value="Dtyr_deacylase"/>
    <property type="match status" value="1"/>
</dbReference>
<dbReference type="InterPro" id="IPR003732">
    <property type="entry name" value="Daa-tRNA_deacyls_DTD"/>
</dbReference>
<dbReference type="GO" id="GO:0051499">
    <property type="term" value="F:D-aminoacyl-tRNA deacylase activity"/>
    <property type="evidence" value="ECO:0007669"/>
    <property type="project" value="UniProtKB-EC"/>
</dbReference>
<dbReference type="EC" id="3.1.1.96" evidence="2"/>
<accession>A0ABW5DC27</accession>
<keyword evidence="2" id="KW-0963">Cytoplasm</keyword>
<dbReference type="EC" id="3.1.1.-" evidence="2"/>
<comment type="subunit">
    <text evidence="2">Homodimer.</text>
</comment>
<evidence type="ECO:0000313" key="4">
    <source>
        <dbReference type="Proteomes" id="UP001597375"/>
    </source>
</evidence>
<gene>
    <name evidence="2 3" type="primary">dtd</name>
    <name evidence="3" type="ORF">ACFSSA_15070</name>
</gene>
<organism evidence="3 4">
    <name type="scientific">Luteolibacter algae</name>
    <dbReference type="NCBI Taxonomy" id="454151"/>
    <lineage>
        <taxon>Bacteria</taxon>
        <taxon>Pseudomonadati</taxon>
        <taxon>Verrucomicrobiota</taxon>
        <taxon>Verrucomicrobiia</taxon>
        <taxon>Verrucomicrobiales</taxon>
        <taxon>Verrucomicrobiaceae</taxon>
        <taxon>Luteolibacter</taxon>
    </lineage>
</organism>
<evidence type="ECO:0000313" key="3">
    <source>
        <dbReference type="EMBL" id="MFD2258000.1"/>
    </source>
</evidence>